<dbReference type="AlphaFoldDB" id="A0A7J7JA14"/>
<proteinExistence type="predicted"/>
<dbReference type="EMBL" id="VXIV02002800">
    <property type="protein sequence ID" value="KAF6022843.1"/>
    <property type="molecule type" value="Genomic_DNA"/>
</dbReference>
<dbReference type="Proteomes" id="UP000593567">
    <property type="component" value="Unassembled WGS sequence"/>
</dbReference>
<organism evidence="2 3">
    <name type="scientific">Bugula neritina</name>
    <name type="common">Brown bryozoan</name>
    <name type="synonym">Sertularia neritina</name>
    <dbReference type="NCBI Taxonomy" id="10212"/>
    <lineage>
        <taxon>Eukaryota</taxon>
        <taxon>Metazoa</taxon>
        <taxon>Spiralia</taxon>
        <taxon>Lophotrochozoa</taxon>
        <taxon>Bryozoa</taxon>
        <taxon>Gymnolaemata</taxon>
        <taxon>Cheilostomatida</taxon>
        <taxon>Flustrina</taxon>
        <taxon>Buguloidea</taxon>
        <taxon>Bugulidae</taxon>
        <taxon>Bugula</taxon>
    </lineage>
</organism>
<evidence type="ECO:0000256" key="1">
    <source>
        <dbReference type="SAM" id="MobiDB-lite"/>
    </source>
</evidence>
<reference evidence="2" key="1">
    <citation type="submission" date="2020-06" db="EMBL/GenBank/DDBJ databases">
        <title>Draft genome of Bugula neritina, a colonial animal packing powerful symbionts and potential medicines.</title>
        <authorList>
            <person name="Rayko M."/>
        </authorList>
    </citation>
    <scope>NUCLEOTIDE SEQUENCE [LARGE SCALE GENOMIC DNA]</scope>
    <source>
        <strain evidence="2">Kwan_BN1</strain>
    </source>
</reference>
<sequence>MTAKLSCDVSPSRATGNPKASVVYFLNVIEIRALSCQLGSLGRCQRNDSVLLHKLLDSVKTSSWCWSNLHRNVLSSGVSTMQTGQLSASTSIDNSSFVSGGSKQAAPIKTAIIRPTNFYDGNRRLSFGASPGSKVKLRPKVDQQTGYSSPVNCSSDMSPLTPGADSDPLSDNGAVMYGTNATCRRRSKVEAWMEMSSPTLTDNSFEDSGSVNRQAYKRQAMKLSATSTLSREDIELSFENLCQELLALSASCTNLEGTIGKAESESGNAAFKRPTLASTNGEIAEAANKQLAVDISDRHCVSTSLLISSADAKEMGVTESGSRQNLKSIQEYEDMKAQRITVLLQQVNK</sequence>
<name>A0A7J7JA14_BUGNE</name>
<evidence type="ECO:0000313" key="2">
    <source>
        <dbReference type="EMBL" id="KAF6022843.1"/>
    </source>
</evidence>
<evidence type="ECO:0000313" key="3">
    <source>
        <dbReference type="Proteomes" id="UP000593567"/>
    </source>
</evidence>
<feature type="compositionally biased region" description="Polar residues" evidence="1">
    <location>
        <begin position="142"/>
        <end position="158"/>
    </location>
</feature>
<comment type="caution">
    <text evidence="2">The sequence shown here is derived from an EMBL/GenBank/DDBJ whole genome shotgun (WGS) entry which is preliminary data.</text>
</comment>
<gene>
    <name evidence="2" type="ORF">EB796_018877</name>
</gene>
<accession>A0A7J7JA14</accession>
<protein>
    <submittedName>
        <fullName evidence="2">Uncharacterized protein</fullName>
    </submittedName>
</protein>
<feature type="region of interest" description="Disordered" evidence="1">
    <location>
        <begin position="129"/>
        <end position="172"/>
    </location>
</feature>
<keyword evidence="3" id="KW-1185">Reference proteome</keyword>